<dbReference type="Proteomes" id="UP000228812">
    <property type="component" value="Unassembled WGS sequence"/>
</dbReference>
<dbReference type="SUPFAM" id="SSF51569">
    <property type="entry name" value="Aldolase"/>
    <property type="match status" value="1"/>
</dbReference>
<dbReference type="GO" id="GO:0008270">
    <property type="term" value="F:zinc ion binding"/>
    <property type="evidence" value="ECO:0007669"/>
    <property type="project" value="InterPro"/>
</dbReference>
<dbReference type="PANTHER" id="PTHR30304">
    <property type="entry name" value="D-TAGATOSE-1,6-BISPHOSPHATE ALDOLASE"/>
    <property type="match status" value="1"/>
</dbReference>
<feature type="binding site" evidence="2">
    <location>
        <position position="106"/>
    </location>
    <ligand>
        <name>Zn(2+)</name>
        <dbReference type="ChEBI" id="CHEBI:29105"/>
        <label>2</label>
    </ligand>
</feature>
<keyword evidence="2" id="KW-0479">Metal-binding</keyword>
<dbReference type="GO" id="GO:0016832">
    <property type="term" value="F:aldehyde-lyase activity"/>
    <property type="evidence" value="ECO:0007669"/>
    <property type="project" value="InterPro"/>
</dbReference>
<keyword evidence="2" id="KW-0862">Zinc</keyword>
<proteinExistence type="predicted"/>
<feature type="binding site" evidence="2">
    <location>
        <position position="227"/>
    </location>
    <ligand>
        <name>Zn(2+)</name>
        <dbReference type="ChEBI" id="CHEBI:29105"/>
        <label>1</label>
        <note>catalytic</note>
    </ligand>
</feature>
<dbReference type="AlphaFoldDB" id="A0A2G9ZA77"/>
<dbReference type="Gene3D" id="3.20.20.70">
    <property type="entry name" value="Aldolase class I"/>
    <property type="match status" value="1"/>
</dbReference>
<dbReference type="InterPro" id="IPR013785">
    <property type="entry name" value="Aldolase_TIM"/>
</dbReference>
<evidence type="ECO:0000313" key="4">
    <source>
        <dbReference type="Proteomes" id="UP000228812"/>
    </source>
</evidence>
<dbReference type="EMBL" id="PCRZ01000015">
    <property type="protein sequence ID" value="PIP30056.1"/>
    <property type="molecule type" value="Genomic_DNA"/>
</dbReference>
<dbReference type="InterPro" id="IPR050246">
    <property type="entry name" value="Class_II_FBP_aldolase"/>
</dbReference>
<evidence type="ECO:0000256" key="1">
    <source>
        <dbReference type="PIRSR" id="PIRSR001359-1"/>
    </source>
</evidence>
<evidence type="ECO:0000256" key="2">
    <source>
        <dbReference type="PIRSR" id="PIRSR001359-3"/>
    </source>
</evidence>
<feature type="binding site" evidence="2">
    <location>
        <position position="146"/>
    </location>
    <ligand>
        <name>Zn(2+)</name>
        <dbReference type="ChEBI" id="CHEBI:29105"/>
        <label>2</label>
    </ligand>
</feature>
<reference evidence="3 4" key="1">
    <citation type="submission" date="2017-09" db="EMBL/GenBank/DDBJ databases">
        <title>Depth-based differentiation of microbial function through sediment-hosted aquifers and enrichment of novel symbionts in the deep terrestrial subsurface.</title>
        <authorList>
            <person name="Probst A.J."/>
            <person name="Ladd B."/>
            <person name="Jarett J.K."/>
            <person name="Geller-Mcgrath D.E."/>
            <person name="Sieber C.M."/>
            <person name="Emerson J.B."/>
            <person name="Anantharaman K."/>
            <person name="Thomas B.C."/>
            <person name="Malmstrom R."/>
            <person name="Stieglmeier M."/>
            <person name="Klingl A."/>
            <person name="Woyke T."/>
            <person name="Ryan C.M."/>
            <person name="Banfield J.F."/>
        </authorList>
    </citation>
    <scope>NUCLEOTIDE SEQUENCE [LARGE SCALE GENOMIC DNA]</scope>
    <source>
        <strain evidence="3">CG23_combo_of_CG06-09_8_20_14_all_54_14</strain>
    </source>
</reference>
<feature type="binding site" evidence="2">
    <location>
        <position position="85"/>
    </location>
    <ligand>
        <name>Zn(2+)</name>
        <dbReference type="ChEBI" id="CHEBI:29105"/>
        <label>1</label>
        <note>catalytic</note>
    </ligand>
</feature>
<evidence type="ECO:0000313" key="3">
    <source>
        <dbReference type="EMBL" id="PIP30056.1"/>
    </source>
</evidence>
<feature type="active site" description="Proton donor" evidence="1">
    <location>
        <position position="84"/>
    </location>
</feature>
<dbReference type="InterPro" id="IPR000771">
    <property type="entry name" value="FBA_II"/>
</dbReference>
<feature type="binding site" evidence="2">
    <location>
        <position position="197"/>
    </location>
    <ligand>
        <name>Zn(2+)</name>
        <dbReference type="ChEBI" id="CHEBI:29105"/>
        <label>1</label>
        <note>catalytic</note>
    </ligand>
</feature>
<comment type="caution">
    <text evidence="3">The sequence shown here is derived from an EMBL/GenBank/DDBJ whole genome shotgun (WGS) entry which is preliminary data.</text>
</comment>
<sequence>MKTLKQAIQEAEKKKIAIGHFNVANLEQLKAVAHAGMRLQVPVIVGVSEGERAYLGLHHFRDLVASYNTEHASPHGFRLFINADHTHSLEHVKEAARVGFHAVLFDPLGEARGKGRELSFDDHIAQTRVAVKLVKSINPTILVEGELGYIGGSSEILETVPKGAAVRPEELTRPEDAVRFVRETGVDLLAPAVGNIHGMVKGVGNPPLDIARIREIRKAAGVPLVLHGGSGISDSDFFEAIDAGISVIHISTELRVAWRIGLEHSLKAHPEEVAPYKLMPEALAAMESVVERRLRLFSKL</sequence>
<organism evidence="3 4">
    <name type="scientific">Candidatus Jorgensenbacteria bacterium CG23_combo_of_CG06-09_8_20_14_all_54_14</name>
    <dbReference type="NCBI Taxonomy" id="1974595"/>
    <lineage>
        <taxon>Bacteria</taxon>
        <taxon>Candidatus Joergenseniibacteriota</taxon>
    </lineage>
</organism>
<dbReference type="PIRSF" id="PIRSF001359">
    <property type="entry name" value="F_bP_aldolase_II"/>
    <property type="match status" value="1"/>
</dbReference>
<accession>A0A2G9ZA77</accession>
<dbReference type="Pfam" id="PF01116">
    <property type="entry name" value="F_bP_aldolase"/>
    <property type="match status" value="1"/>
</dbReference>
<comment type="cofactor">
    <cofactor evidence="2">
        <name>Zn(2+)</name>
        <dbReference type="ChEBI" id="CHEBI:29105"/>
    </cofactor>
    <text evidence="2">Binds 2 Zn(2+) ions per subunit. One is catalytic and the other provides a structural contribution.</text>
</comment>
<protein>
    <submittedName>
        <fullName evidence="3">Tagatose-bisphosphate aldolase</fullName>
    </submittedName>
</protein>
<dbReference type="PANTHER" id="PTHR30304:SF0">
    <property type="entry name" value="D-TAGATOSE-1,6-BISPHOSPHATE ALDOLASE SUBUNIT GATY-RELATED"/>
    <property type="match status" value="1"/>
</dbReference>
<dbReference type="GO" id="GO:0005975">
    <property type="term" value="P:carbohydrate metabolic process"/>
    <property type="evidence" value="ECO:0007669"/>
    <property type="project" value="InterPro"/>
</dbReference>
<name>A0A2G9ZA77_9BACT</name>
<gene>
    <name evidence="3" type="ORF">COX26_00715</name>
</gene>